<reference evidence="7" key="1">
    <citation type="submission" date="2022-11" db="UniProtKB">
        <authorList>
            <consortium name="WormBaseParasite"/>
        </authorList>
    </citation>
    <scope>IDENTIFICATION</scope>
</reference>
<dbReference type="InterPro" id="IPR017853">
    <property type="entry name" value="GH"/>
</dbReference>
<evidence type="ECO:0000259" key="5">
    <source>
        <dbReference type="Pfam" id="PF00150"/>
    </source>
</evidence>
<proteinExistence type="inferred from homology"/>
<keyword evidence="6" id="KW-1185">Reference proteome</keyword>
<dbReference type="Gene3D" id="3.20.20.80">
    <property type="entry name" value="Glycosidases"/>
    <property type="match status" value="1"/>
</dbReference>
<dbReference type="InterPro" id="IPR001547">
    <property type="entry name" value="Glyco_hydro_5"/>
</dbReference>
<dbReference type="SUPFAM" id="SSF51445">
    <property type="entry name" value="(Trans)glycosidases"/>
    <property type="match status" value="1"/>
</dbReference>
<evidence type="ECO:0000313" key="6">
    <source>
        <dbReference type="Proteomes" id="UP000887574"/>
    </source>
</evidence>
<dbReference type="GO" id="GO:0000272">
    <property type="term" value="P:polysaccharide catabolic process"/>
    <property type="evidence" value="ECO:0007669"/>
    <property type="project" value="InterPro"/>
</dbReference>
<evidence type="ECO:0000313" key="7">
    <source>
        <dbReference type="WBParaSite" id="jg6478"/>
    </source>
</evidence>
<evidence type="ECO:0000256" key="2">
    <source>
        <dbReference type="ARBA" id="ARBA00022801"/>
    </source>
</evidence>
<dbReference type="GO" id="GO:0004553">
    <property type="term" value="F:hydrolase activity, hydrolyzing O-glycosyl compounds"/>
    <property type="evidence" value="ECO:0007669"/>
    <property type="project" value="InterPro"/>
</dbReference>
<keyword evidence="2 4" id="KW-0378">Hydrolase</keyword>
<dbReference type="WBParaSite" id="jg6478">
    <property type="protein sequence ID" value="jg6478"/>
    <property type="gene ID" value="jg6478"/>
</dbReference>
<dbReference type="Proteomes" id="UP000887574">
    <property type="component" value="Unplaced"/>
</dbReference>
<keyword evidence="3 4" id="KW-0326">Glycosidase</keyword>
<comment type="similarity">
    <text evidence="1 4">Belongs to the glycosyl hydrolase 5 (cellulase A) family.</text>
</comment>
<evidence type="ECO:0000256" key="4">
    <source>
        <dbReference type="RuleBase" id="RU361153"/>
    </source>
</evidence>
<evidence type="ECO:0000256" key="3">
    <source>
        <dbReference type="ARBA" id="ARBA00023295"/>
    </source>
</evidence>
<accession>A0A915EGM6</accession>
<dbReference type="Pfam" id="PF00150">
    <property type="entry name" value="Cellulase"/>
    <property type="match status" value="1"/>
</dbReference>
<sequence length="125" mass="14325">MESMQLSTGMFMKTTKLKLSPFSVKWSKVRRCANVLYEIFNEPLQVSWTDNLVPYHTAVINAIRQYDTPTSFVGTPTWSQDVMWPPEPYSNQTNIAYTRTTMLALTCRICATRPRLLLTTALPSL</sequence>
<organism evidence="6 7">
    <name type="scientific">Ditylenchus dipsaci</name>
    <dbReference type="NCBI Taxonomy" id="166011"/>
    <lineage>
        <taxon>Eukaryota</taxon>
        <taxon>Metazoa</taxon>
        <taxon>Ecdysozoa</taxon>
        <taxon>Nematoda</taxon>
        <taxon>Chromadorea</taxon>
        <taxon>Rhabditida</taxon>
        <taxon>Tylenchina</taxon>
        <taxon>Tylenchomorpha</taxon>
        <taxon>Sphaerularioidea</taxon>
        <taxon>Anguinidae</taxon>
        <taxon>Anguininae</taxon>
        <taxon>Ditylenchus</taxon>
    </lineage>
</organism>
<evidence type="ECO:0000256" key="1">
    <source>
        <dbReference type="ARBA" id="ARBA00005641"/>
    </source>
</evidence>
<feature type="domain" description="Glycoside hydrolase family 5" evidence="5">
    <location>
        <begin position="33"/>
        <end position="98"/>
    </location>
</feature>
<dbReference type="AlphaFoldDB" id="A0A915EGM6"/>
<name>A0A915EGM6_9BILA</name>
<protein>
    <submittedName>
        <fullName evidence="7">Glycoside hydrolase family 5 domain-containing protein</fullName>
    </submittedName>
</protein>